<name>A0A2P4QY39_RHIID</name>
<organism evidence="2 3">
    <name type="scientific">Rhizophagus irregularis (strain DAOM 181602 / DAOM 197198 / MUCL 43194)</name>
    <name type="common">Arbuscular mycorrhizal fungus</name>
    <name type="synonym">Glomus intraradices</name>
    <dbReference type="NCBI Taxonomy" id="747089"/>
    <lineage>
        <taxon>Eukaryota</taxon>
        <taxon>Fungi</taxon>
        <taxon>Fungi incertae sedis</taxon>
        <taxon>Mucoromycota</taxon>
        <taxon>Glomeromycotina</taxon>
        <taxon>Glomeromycetes</taxon>
        <taxon>Glomerales</taxon>
        <taxon>Glomeraceae</taxon>
        <taxon>Rhizophagus</taxon>
    </lineage>
</organism>
<evidence type="ECO:0000313" key="3">
    <source>
        <dbReference type="Proteomes" id="UP000018888"/>
    </source>
</evidence>
<accession>A0A2P4QY39</accession>
<dbReference type="Proteomes" id="UP000018888">
    <property type="component" value="Unassembled WGS sequence"/>
</dbReference>
<evidence type="ECO:0000256" key="1">
    <source>
        <dbReference type="SAM" id="MobiDB-lite"/>
    </source>
</evidence>
<evidence type="ECO:0000313" key="2">
    <source>
        <dbReference type="EMBL" id="POG82525.1"/>
    </source>
</evidence>
<gene>
    <name evidence="2" type="ORF">GLOIN_2v1867267</name>
</gene>
<dbReference type="AlphaFoldDB" id="A0A2P4QY39"/>
<reference evidence="2 3" key="1">
    <citation type="journal article" date="2013" name="Proc. Natl. Acad. Sci. U.S.A.">
        <title>Genome of an arbuscular mycorrhizal fungus provides insight into the oldest plant symbiosis.</title>
        <authorList>
            <person name="Tisserant E."/>
            <person name="Malbreil M."/>
            <person name="Kuo A."/>
            <person name="Kohler A."/>
            <person name="Symeonidi A."/>
            <person name="Balestrini R."/>
            <person name="Charron P."/>
            <person name="Duensing N."/>
            <person name="Frei Dit Frey N."/>
            <person name="Gianinazzi-Pearson V."/>
            <person name="Gilbert L.B."/>
            <person name="Handa Y."/>
            <person name="Herr J.R."/>
            <person name="Hijri M."/>
            <person name="Koul R."/>
            <person name="Kawaguchi M."/>
            <person name="Krajinski F."/>
            <person name="Lammers P.J."/>
            <person name="Masclaux F.G."/>
            <person name="Murat C."/>
            <person name="Morin E."/>
            <person name="Ndikumana S."/>
            <person name="Pagni M."/>
            <person name="Petitpierre D."/>
            <person name="Requena N."/>
            <person name="Rosikiewicz P."/>
            <person name="Riley R."/>
            <person name="Saito K."/>
            <person name="San Clemente H."/>
            <person name="Shapiro H."/>
            <person name="van Tuinen D."/>
            <person name="Becard G."/>
            <person name="Bonfante P."/>
            <person name="Paszkowski U."/>
            <person name="Shachar-Hill Y.Y."/>
            <person name="Tuskan G.A."/>
            <person name="Young P.W."/>
            <person name="Sanders I.R."/>
            <person name="Henrissat B."/>
            <person name="Rensing S.A."/>
            <person name="Grigoriev I.V."/>
            <person name="Corradi N."/>
            <person name="Roux C."/>
            <person name="Martin F."/>
        </authorList>
    </citation>
    <scope>NUCLEOTIDE SEQUENCE [LARGE SCALE GENOMIC DNA]</scope>
    <source>
        <strain evidence="2 3">DAOM 197198</strain>
    </source>
</reference>
<dbReference type="EMBL" id="AUPC02000004">
    <property type="protein sequence ID" value="POG82525.1"/>
    <property type="molecule type" value="Genomic_DNA"/>
</dbReference>
<keyword evidence="3" id="KW-1185">Reference proteome</keyword>
<protein>
    <submittedName>
        <fullName evidence="2">Uncharacterized protein</fullName>
    </submittedName>
</protein>
<dbReference type="VEuPathDB" id="FungiDB:RhiirFUN_020783"/>
<proteinExistence type="predicted"/>
<reference evidence="2 3" key="2">
    <citation type="journal article" date="2018" name="New Phytol.">
        <title>High intraspecific genome diversity in the model arbuscular mycorrhizal symbiont Rhizophagus irregularis.</title>
        <authorList>
            <person name="Chen E.C.H."/>
            <person name="Morin E."/>
            <person name="Beaudet D."/>
            <person name="Noel J."/>
            <person name="Yildirir G."/>
            <person name="Ndikumana S."/>
            <person name="Charron P."/>
            <person name="St-Onge C."/>
            <person name="Giorgi J."/>
            <person name="Kruger M."/>
            <person name="Marton T."/>
            <person name="Ropars J."/>
            <person name="Grigoriev I.V."/>
            <person name="Hainaut M."/>
            <person name="Henrissat B."/>
            <person name="Roux C."/>
            <person name="Martin F."/>
            <person name="Corradi N."/>
        </authorList>
    </citation>
    <scope>NUCLEOTIDE SEQUENCE [LARGE SCALE GENOMIC DNA]</scope>
    <source>
        <strain evidence="2 3">DAOM 197198</strain>
    </source>
</reference>
<sequence>MEEESSEDTQTLEFTHDDCNNIGNEMILSNENHHTLLYSGRKYESWEAYVPMNQILLRHYYKKNWLSVCCHPSQWYDDNKDVKKAMQEMFLVADKFIQENITYKYDGFSDSNMTLCLFNQYNNEFCEDRLTIMEQKLIYRKLHRMYKKALNKALGSNSKLEQLINLLQEFTEDGESDFEELNEINETNPEDEIIDKENVDPLTPILRNPKKRSGKGRPLGTKRFKSSTETPKPKSRN</sequence>
<feature type="compositionally biased region" description="Basic residues" evidence="1">
    <location>
        <begin position="208"/>
        <end position="225"/>
    </location>
</feature>
<feature type="region of interest" description="Disordered" evidence="1">
    <location>
        <begin position="187"/>
        <end position="237"/>
    </location>
</feature>
<comment type="caution">
    <text evidence="2">The sequence shown here is derived from an EMBL/GenBank/DDBJ whole genome shotgun (WGS) entry which is preliminary data.</text>
</comment>